<dbReference type="AlphaFoldDB" id="K7AXQ7"/>
<name>K7AXQ7_9ALTE</name>
<protein>
    <recommendedName>
        <fullName evidence="1">peptide-methionine (S)-S-oxide reductase</fullName>
        <ecNumber evidence="1">1.8.4.11</ecNumber>
    </recommendedName>
</protein>
<dbReference type="PANTHER" id="PTHR43774">
    <property type="entry name" value="PEPTIDE METHIONINE SULFOXIDE REDUCTASE"/>
    <property type="match status" value="1"/>
</dbReference>
<dbReference type="Pfam" id="PF01625">
    <property type="entry name" value="PMSR"/>
    <property type="match status" value="1"/>
</dbReference>
<dbReference type="GO" id="GO:0008113">
    <property type="term" value="F:peptide-methionine (S)-S-oxide reductase activity"/>
    <property type="evidence" value="ECO:0007669"/>
    <property type="project" value="UniProtKB-EC"/>
</dbReference>
<dbReference type="SUPFAM" id="SSF55068">
    <property type="entry name" value="Peptide methionine sulfoxide reductase"/>
    <property type="match status" value="1"/>
</dbReference>
<comment type="catalytic activity">
    <reaction evidence="4">
        <text>[thioredoxin]-disulfide + L-methionine + H2O = L-methionine (S)-S-oxide + [thioredoxin]-dithiol</text>
        <dbReference type="Rhea" id="RHEA:19993"/>
        <dbReference type="Rhea" id="RHEA-COMP:10698"/>
        <dbReference type="Rhea" id="RHEA-COMP:10700"/>
        <dbReference type="ChEBI" id="CHEBI:15377"/>
        <dbReference type="ChEBI" id="CHEBI:29950"/>
        <dbReference type="ChEBI" id="CHEBI:50058"/>
        <dbReference type="ChEBI" id="CHEBI:57844"/>
        <dbReference type="ChEBI" id="CHEBI:58772"/>
        <dbReference type="EC" id="1.8.4.11"/>
    </reaction>
</comment>
<evidence type="ECO:0000313" key="7">
    <source>
        <dbReference type="Proteomes" id="UP000011864"/>
    </source>
</evidence>
<dbReference type="OrthoDB" id="4174719at2"/>
<evidence type="ECO:0000256" key="3">
    <source>
        <dbReference type="ARBA" id="ARBA00047806"/>
    </source>
</evidence>
<organism evidence="6 7">
    <name type="scientific">Paraglaciecola psychrophila 170</name>
    <dbReference type="NCBI Taxonomy" id="1129794"/>
    <lineage>
        <taxon>Bacteria</taxon>
        <taxon>Pseudomonadati</taxon>
        <taxon>Pseudomonadota</taxon>
        <taxon>Gammaproteobacteria</taxon>
        <taxon>Alteromonadales</taxon>
        <taxon>Alteromonadaceae</taxon>
        <taxon>Paraglaciecola</taxon>
    </lineage>
</organism>
<evidence type="ECO:0000256" key="1">
    <source>
        <dbReference type="ARBA" id="ARBA00012502"/>
    </source>
</evidence>
<gene>
    <name evidence="6" type="ORF">C427_4747</name>
</gene>
<dbReference type="InterPro" id="IPR036509">
    <property type="entry name" value="Met_Sox_Rdtase_MsrA_sf"/>
</dbReference>
<dbReference type="STRING" id="1129794.C427_4747"/>
<evidence type="ECO:0000256" key="2">
    <source>
        <dbReference type="ARBA" id="ARBA00023002"/>
    </source>
</evidence>
<evidence type="ECO:0000256" key="4">
    <source>
        <dbReference type="ARBA" id="ARBA00048782"/>
    </source>
</evidence>
<dbReference type="PANTHER" id="PTHR43774:SF1">
    <property type="entry name" value="PEPTIDE METHIONINE SULFOXIDE REDUCTASE MSRA 2"/>
    <property type="match status" value="1"/>
</dbReference>
<comment type="catalytic activity">
    <reaction evidence="3">
        <text>L-methionyl-[protein] + [thioredoxin]-disulfide + H2O = L-methionyl-(S)-S-oxide-[protein] + [thioredoxin]-dithiol</text>
        <dbReference type="Rhea" id="RHEA:14217"/>
        <dbReference type="Rhea" id="RHEA-COMP:10698"/>
        <dbReference type="Rhea" id="RHEA-COMP:10700"/>
        <dbReference type="Rhea" id="RHEA-COMP:12313"/>
        <dbReference type="Rhea" id="RHEA-COMP:12315"/>
        <dbReference type="ChEBI" id="CHEBI:15377"/>
        <dbReference type="ChEBI" id="CHEBI:16044"/>
        <dbReference type="ChEBI" id="CHEBI:29950"/>
        <dbReference type="ChEBI" id="CHEBI:44120"/>
        <dbReference type="ChEBI" id="CHEBI:50058"/>
        <dbReference type="EC" id="1.8.4.11"/>
    </reaction>
</comment>
<accession>K7AXQ7</accession>
<reference evidence="6 7" key="1">
    <citation type="journal article" date="2013" name="Genome Announc.">
        <title>Complete Genome Sequence of Glaciecola psychrophila Strain 170T.</title>
        <authorList>
            <person name="Yin J."/>
            <person name="Chen J."/>
            <person name="Liu G."/>
            <person name="Yu Y."/>
            <person name="Song L."/>
            <person name="Wang X."/>
            <person name="Qu X."/>
        </authorList>
    </citation>
    <scope>NUCLEOTIDE SEQUENCE [LARGE SCALE GENOMIC DNA]</scope>
    <source>
        <strain evidence="6 7">170</strain>
    </source>
</reference>
<dbReference type="KEGG" id="gps:C427_4747"/>
<dbReference type="eggNOG" id="COG0225">
    <property type="taxonomic scope" value="Bacteria"/>
</dbReference>
<dbReference type="HOGENOM" id="CLU_031040_10_0_6"/>
<sequence>MTTAPNKIGLGGGCHWCTEGVFTSLLGITKVNQGWIASNGEHSGFSEAVEVYFDPAVISLSDLIEIHLHTHASTSNHSMRGKYRSAIYTFDDVQFKQAQDILHLLSADFHKPVITQVYPFTHFKQNKIELSNYYYSAPDRPFCQTYIRPKISLLLARFNRHVNQDKVVELN</sequence>
<dbReference type="Gene3D" id="3.30.1060.10">
    <property type="entry name" value="Peptide methionine sulphoxide reductase MsrA"/>
    <property type="match status" value="1"/>
</dbReference>
<evidence type="ECO:0000313" key="6">
    <source>
        <dbReference type="EMBL" id="AGH46846.1"/>
    </source>
</evidence>
<dbReference type="EC" id="1.8.4.11" evidence="1"/>
<dbReference type="PATRIC" id="fig|1129794.4.peg.4728"/>
<dbReference type="InterPro" id="IPR002569">
    <property type="entry name" value="Met_Sox_Rdtase_MsrA_dom"/>
</dbReference>
<proteinExistence type="predicted"/>
<keyword evidence="2" id="KW-0560">Oxidoreductase</keyword>
<feature type="domain" description="Peptide methionine sulphoxide reductase MsrA" evidence="5">
    <location>
        <begin position="8"/>
        <end position="143"/>
    </location>
</feature>
<keyword evidence="7" id="KW-1185">Reference proteome</keyword>
<dbReference type="RefSeq" id="WP_007642431.1">
    <property type="nucleotide sequence ID" value="NC_020514.1"/>
</dbReference>
<evidence type="ECO:0000259" key="5">
    <source>
        <dbReference type="Pfam" id="PF01625"/>
    </source>
</evidence>
<dbReference type="Proteomes" id="UP000011864">
    <property type="component" value="Chromosome"/>
</dbReference>
<dbReference type="EMBL" id="CP003837">
    <property type="protein sequence ID" value="AGH46846.1"/>
    <property type="molecule type" value="Genomic_DNA"/>
</dbReference>